<dbReference type="EMBL" id="CAIQ01000459">
    <property type="protein sequence ID" value="CCI38608.1"/>
    <property type="molecule type" value="Genomic_DNA"/>
</dbReference>
<gene>
    <name evidence="1" type="ORF">MICAK_5110001</name>
</gene>
<protein>
    <submittedName>
        <fullName evidence="1">Uncharacterized protein</fullName>
    </submittedName>
</protein>
<organism evidence="1 2">
    <name type="scientific">Microcystis aeruginosa PCC 9701</name>
    <dbReference type="NCBI Taxonomy" id="721123"/>
    <lineage>
        <taxon>Bacteria</taxon>
        <taxon>Bacillati</taxon>
        <taxon>Cyanobacteriota</taxon>
        <taxon>Cyanophyceae</taxon>
        <taxon>Oscillatoriophycideae</taxon>
        <taxon>Chroococcales</taxon>
        <taxon>Microcystaceae</taxon>
        <taxon>Microcystis</taxon>
    </lineage>
</organism>
<evidence type="ECO:0000313" key="1">
    <source>
        <dbReference type="EMBL" id="CCI38608.1"/>
    </source>
</evidence>
<name>I4IWD4_MICAE</name>
<dbReference type="HOGENOM" id="CLU_159288_0_0_3"/>
<accession>I4IWD4</accession>
<proteinExistence type="predicted"/>
<reference evidence="1 2" key="1">
    <citation type="submission" date="2012-04" db="EMBL/GenBank/DDBJ databases">
        <authorList>
            <person name="Genoscope - CEA"/>
        </authorList>
    </citation>
    <scope>NUCLEOTIDE SEQUENCE [LARGE SCALE GENOMIC DNA]</scope>
    <source>
        <strain evidence="1 2">9701</strain>
    </source>
</reference>
<dbReference type="Proteomes" id="UP000004047">
    <property type="component" value="Unassembled WGS sequence"/>
</dbReference>
<evidence type="ECO:0000313" key="2">
    <source>
        <dbReference type="Proteomes" id="UP000004047"/>
    </source>
</evidence>
<comment type="caution">
    <text evidence="1">The sequence shown here is derived from an EMBL/GenBank/DDBJ whole genome shotgun (WGS) entry which is preliminary data.</text>
</comment>
<sequence>MAHDGCFGGHSFHIYQGKLCYVYNWLGQQQKITCYLPRLSGEVKLKVEFAKPKIIAPSDETLGDSAVDKMKLYINNIEQNVDIIITFSNYTPNFLTQYKHEIP</sequence>
<dbReference type="AlphaFoldDB" id="I4IWD4"/>